<dbReference type="Proteomes" id="UP000266178">
    <property type="component" value="Unassembled WGS sequence"/>
</dbReference>
<reference evidence="2 3" key="1">
    <citation type="submission" date="2018-08" db="EMBL/GenBank/DDBJ databases">
        <title>Meiothermus granaticius genome AF-68 sequencing project.</title>
        <authorList>
            <person name="Da Costa M.S."/>
            <person name="Albuquerque L."/>
            <person name="Raposo P."/>
            <person name="Froufe H.J.C."/>
            <person name="Barroso C.S."/>
            <person name="Egas C."/>
        </authorList>
    </citation>
    <scope>NUCLEOTIDE SEQUENCE [LARGE SCALE GENOMIC DNA]</scope>
    <source>
        <strain evidence="2 3">AF-68</strain>
    </source>
</reference>
<name>A0A399FBX6_9DEIN</name>
<evidence type="ECO:0000313" key="3">
    <source>
        <dbReference type="Proteomes" id="UP000266178"/>
    </source>
</evidence>
<keyword evidence="1" id="KW-0472">Membrane</keyword>
<dbReference type="RefSeq" id="WP_119356332.1">
    <property type="nucleotide sequence ID" value="NZ_BJXM01000005.1"/>
</dbReference>
<keyword evidence="3" id="KW-1185">Reference proteome</keyword>
<dbReference type="AlphaFoldDB" id="A0A399FBX6"/>
<keyword evidence="1" id="KW-1133">Transmembrane helix</keyword>
<evidence type="ECO:0000256" key="1">
    <source>
        <dbReference type="SAM" id="Phobius"/>
    </source>
</evidence>
<dbReference type="EMBL" id="QWLB01000008">
    <property type="protein sequence ID" value="RIH93186.1"/>
    <property type="molecule type" value="Genomic_DNA"/>
</dbReference>
<organism evidence="2 3">
    <name type="scientific">Meiothermus granaticius NBRC 107808</name>
    <dbReference type="NCBI Taxonomy" id="1227551"/>
    <lineage>
        <taxon>Bacteria</taxon>
        <taxon>Thermotogati</taxon>
        <taxon>Deinococcota</taxon>
        <taxon>Deinococci</taxon>
        <taxon>Thermales</taxon>
        <taxon>Thermaceae</taxon>
        <taxon>Meiothermus</taxon>
    </lineage>
</organism>
<accession>A0A399FBX6</accession>
<proteinExistence type="predicted"/>
<protein>
    <submittedName>
        <fullName evidence="2">Uncharacterized protein</fullName>
    </submittedName>
</protein>
<feature type="transmembrane region" description="Helical" evidence="1">
    <location>
        <begin position="7"/>
        <end position="25"/>
    </location>
</feature>
<keyword evidence="1" id="KW-0812">Transmembrane</keyword>
<feature type="transmembrane region" description="Helical" evidence="1">
    <location>
        <begin position="45"/>
        <end position="66"/>
    </location>
</feature>
<evidence type="ECO:0000313" key="2">
    <source>
        <dbReference type="EMBL" id="RIH93186.1"/>
    </source>
</evidence>
<sequence length="82" mass="8845">MRSFLSVIGALLLVVAIILLVYLSIDYVRLSAAASTLNRSYPNPIGYVALTMIVSLLSGLFFGLGLRSGRRNDSEGETNPRA</sequence>
<comment type="caution">
    <text evidence="2">The sequence shown here is derived from an EMBL/GenBank/DDBJ whole genome shotgun (WGS) entry which is preliminary data.</text>
</comment>
<gene>
    <name evidence="2" type="ORF">Mgrana_00813</name>
</gene>